<dbReference type="Pfam" id="PF09593">
    <property type="entry name" value="Pathogen_betaC1"/>
    <property type="match status" value="1"/>
</dbReference>
<evidence type="ECO:0000259" key="1">
    <source>
        <dbReference type="Pfam" id="PF09593"/>
    </source>
</evidence>
<accession>A0A3G2CIR2</accession>
<proteinExistence type="predicted"/>
<feature type="domain" description="Cotton leaf-curl disease DNA-betaC1" evidence="1">
    <location>
        <begin position="30"/>
        <end position="145"/>
    </location>
</feature>
<protein>
    <submittedName>
        <fullName evidence="2">C1 protein</fullName>
    </submittedName>
</protein>
<sequence>MISTHYLKISIHFIYIFISNIHIRRTIQMTRFSRNREGIIFKVDVRLMQQQKISVHMQISSTKSPAISTRTFIIDYTYQQLHIPFDFNGLEGTITSTFKFHYWGSKAEQIIDEDIIHMVDIIIIENPDIMGMDVNEPVTIDNKIII</sequence>
<reference evidence="2" key="1">
    <citation type="submission" date="2018-06" db="EMBL/GenBank/DDBJ databases">
        <title>Betasatellite diversity in Bemisia tabaci infesting cotton fields in Pakistan.</title>
        <authorList>
            <person name="Shah S.H.J."/>
            <person name="Malik A.H."/>
            <person name="Qazi J."/>
        </authorList>
    </citation>
    <scope>NUCLEOTIDE SEQUENCE</scope>
    <source>
        <strain evidence="2">Muzafargarh-1</strain>
    </source>
</reference>
<evidence type="ECO:0000313" key="2">
    <source>
        <dbReference type="EMBL" id="AYM55049.1"/>
    </source>
</evidence>
<dbReference type="InterPro" id="IPR018583">
    <property type="entry name" value="CLCuD_DNA-betaC1"/>
</dbReference>
<dbReference type="EMBL" id="MH550642">
    <property type="protein sequence ID" value="AYM55049.1"/>
    <property type="molecule type" value="Genomic_DNA"/>
</dbReference>
<gene>
    <name evidence="2" type="primary">beta C1</name>
</gene>
<name>A0A3G2CIR2_9VIRU</name>
<organism evidence="2">
    <name type="scientific">Okra leaf curl betasatellite</name>
    <dbReference type="NCBI Taxonomy" id="756759"/>
    <lineage>
        <taxon>Viruses</taxon>
        <taxon>Viruses incertae sedis</taxon>
        <taxon>Tolecusatellitidae</taxon>
        <taxon>Betasatellite</taxon>
        <taxon>Betasatellite abelmoschusinvolutionis</taxon>
    </lineage>
</organism>